<protein>
    <submittedName>
        <fullName evidence="1">Uncharacterized protein</fullName>
    </submittedName>
</protein>
<dbReference type="Proteomes" id="UP000249757">
    <property type="component" value="Unassembled WGS sequence"/>
</dbReference>
<dbReference type="AlphaFoldDB" id="A0A834S1P9"/>
<comment type="caution">
    <text evidence="1">The sequence shown here is derived from an EMBL/GenBank/DDBJ whole genome shotgun (WGS) entry which is preliminary data.</text>
</comment>
<reference evidence="1 3" key="1">
    <citation type="journal article" date="2018" name="BMC Genomics">
        <title>Comparative genomics of the wheat fungal pathogen Pyrenophora tritici-repentis reveals chromosomal variations and genome plasticity.</title>
        <authorList>
            <person name="Moolhuijzen P."/>
            <person name="See P.T."/>
            <person name="Hane J.K."/>
            <person name="Shi G."/>
            <person name="Liu Z."/>
            <person name="Oliver R.P."/>
            <person name="Moffat C.S."/>
        </authorList>
    </citation>
    <scope>NUCLEOTIDE SEQUENCE [LARGE SCALE GENOMIC DNA]</scope>
    <source>
        <strain evidence="1">M4</strain>
    </source>
</reference>
<name>A0A834S1P9_9PLEO</name>
<reference evidence="4" key="4">
    <citation type="journal article" date="2022" name="Microb. Genom.">
        <title>A global pangenome for the wheat fungal pathogen Pyrenophora tritici-repentis and prediction of effector protein structural homology.</title>
        <authorList>
            <person name="Moolhuijzen P.M."/>
            <person name="See P.T."/>
            <person name="Shi G."/>
            <person name="Powell H.R."/>
            <person name="Cockram J."/>
            <person name="Jorgensen L.N."/>
            <person name="Benslimane H."/>
            <person name="Strelkov S.E."/>
            <person name="Turner J."/>
            <person name="Liu Z."/>
            <person name="Moffat C.S."/>
        </authorList>
    </citation>
    <scope>NUCLEOTIDE SEQUENCE [LARGE SCALE GENOMIC DNA]</scope>
</reference>
<organism evidence="1 3">
    <name type="scientific">Pyrenophora tritici-repentis</name>
    <dbReference type="NCBI Taxonomy" id="45151"/>
    <lineage>
        <taxon>Eukaryota</taxon>
        <taxon>Fungi</taxon>
        <taxon>Dikarya</taxon>
        <taxon>Ascomycota</taxon>
        <taxon>Pezizomycotina</taxon>
        <taxon>Dothideomycetes</taxon>
        <taxon>Pleosporomycetidae</taxon>
        <taxon>Pleosporales</taxon>
        <taxon>Pleosporineae</taxon>
        <taxon>Pleosporaceae</taxon>
        <taxon>Pyrenophora</taxon>
    </lineage>
</organism>
<proteinExistence type="predicted"/>
<evidence type="ECO:0000313" key="3">
    <source>
        <dbReference type="Proteomes" id="UP000245464"/>
    </source>
</evidence>
<gene>
    <name evidence="2" type="ORF">Ptr86124_004085</name>
    <name evidence="1" type="ORF">PtrM4_094670</name>
</gene>
<reference evidence="2" key="2">
    <citation type="submission" date="2021-05" db="EMBL/GenBank/DDBJ databases">
        <authorList>
            <person name="Moolhuijzen P.M."/>
            <person name="Moffat C.S."/>
        </authorList>
    </citation>
    <scope>NUCLEOTIDE SEQUENCE</scope>
    <source>
        <strain evidence="2">86-124</strain>
    </source>
</reference>
<dbReference type="EMBL" id="NRDI02000004">
    <property type="protein sequence ID" value="KAI1517148.1"/>
    <property type="molecule type" value="Genomic_DNA"/>
</dbReference>
<keyword evidence="4" id="KW-1185">Reference proteome</keyword>
<reference evidence="2" key="3">
    <citation type="journal article" date="2022" name="bioRxiv">
        <title>A global pangenome for the wheat fungal pathogen Pyrenophora tritici-repentis and prediction of effector protein structural homology.</title>
        <authorList>
            <person name="Moolhuijzen P."/>
            <person name="See P.T."/>
            <person name="Shi G."/>
            <person name="Powell H.R."/>
            <person name="Cockram J."/>
            <person name="Jorgensen L.N."/>
            <person name="Benslimane H."/>
            <person name="Strelkov S.E."/>
            <person name="Turner J."/>
            <person name="Liu Z."/>
            <person name="Moffat C.S."/>
        </authorList>
    </citation>
    <scope>NUCLEOTIDE SEQUENCE</scope>
    <source>
        <strain evidence="2">86-124</strain>
    </source>
</reference>
<evidence type="ECO:0000313" key="1">
    <source>
        <dbReference type="EMBL" id="KAF7571967.1"/>
    </source>
</evidence>
<accession>A0A834S1P9</accession>
<dbReference type="EMBL" id="NQIK02000004">
    <property type="protein sequence ID" value="KAF7571967.1"/>
    <property type="molecule type" value="Genomic_DNA"/>
</dbReference>
<evidence type="ECO:0000313" key="2">
    <source>
        <dbReference type="EMBL" id="KAI1517148.1"/>
    </source>
</evidence>
<dbReference type="OrthoDB" id="3799029at2759"/>
<sequence length="165" mass="18922">MQDAMLHSDYIQQHQDVDLSEIVDRGFSNLDTTLRSTALNNRFQLSCDLPDSFVPMVRQITEGSSFIHFDGDAGELWDTASTRAASEDWSPQEFCDQWEWTVSDHLPLPWGGTPAYMKMYELQALRSASRPCIWESLDGTQSLTYHPETLASDDIFIRNRDGLRR</sequence>
<evidence type="ECO:0000313" key="4">
    <source>
        <dbReference type="Proteomes" id="UP000249757"/>
    </source>
</evidence>
<dbReference type="Proteomes" id="UP000245464">
    <property type="component" value="Chromosome 4"/>
</dbReference>